<keyword evidence="1" id="KW-0175">Coiled coil</keyword>
<dbReference type="AlphaFoldDB" id="A0AAD5BUL3"/>
<feature type="non-terminal residue" evidence="2">
    <location>
        <position position="1"/>
    </location>
</feature>
<sequence length="259" mass="29291">MPQILGAPNEEELLLLHELFGLCLTGGREVHDVVVKNIQDMAKAFSVSDSEMLVRREELLQFAQAAIAGLKVTADVARVDSEISQIQRSLNIMKCHKSACEGSENSSEAPNSTSSMDTKESVAHIQLCCRLKSLLLKKRMLKKGDTPEIHAQKVDKLKLLLESLHNSANKTEERILEHREQKKEILTFCVSRTSEVSQIEKDLKAEISVIEKQRDKLEAELRQVNSTLVAAITRLQDAREERLQCDEDNNEFFLNLKKK</sequence>
<name>A0AAD5BUL3_AMBAR</name>
<proteinExistence type="predicted"/>
<accession>A0AAD5BUL3</accession>
<comment type="caution">
    <text evidence="2">The sequence shown here is derived from an EMBL/GenBank/DDBJ whole genome shotgun (WGS) entry which is preliminary data.</text>
</comment>
<dbReference type="PANTHER" id="PTHR34121">
    <property type="entry name" value="MYOSIN-11"/>
    <property type="match status" value="1"/>
</dbReference>
<dbReference type="PANTHER" id="PTHR34121:SF9">
    <property type="match status" value="1"/>
</dbReference>
<gene>
    <name evidence="2" type="ORF">M8C21_003063</name>
</gene>
<evidence type="ECO:0000256" key="1">
    <source>
        <dbReference type="SAM" id="Coils"/>
    </source>
</evidence>
<reference evidence="2" key="1">
    <citation type="submission" date="2022-06" db="EMBL/GenBank/DDBJ databases">
        <title>Uncovering the hologenomic basis of an extraordinary plant invasion.</title>
        <authorList>
            <person name="Bieker V.C."/>
            <person name="Martin M.D."/>
            <person name="Gilbert T."/>
            <person name="Hodgins K."/>
            <person name="Battlay P."/>
            <person name="Petersen B."/>
            <person name="Wilson J."/>
        </authorList>
    </citation>
    <scope>NUCLEOTIDE SEQUENCE</scope>
    <source>
        <strain evidence="2">AA19_3_7</strain>
        <tissue evidence="2">Leaf</tissue>
    </source>
</reference>
<keyword evidence="3" id="KW-1185">Reference proteome</keyword>
<protein>
    <submittedName>
        <fullName evidence="2">Uncharacterized protein</fullName>
    </submittedName>
</protein>
<dbReference type="EMBL" id="JAMZMK010010925">
    <property type="protein sequence ID" value="KAI7729757.1"/>
    <property type="molecule type" value="Genomic_DNA"/>
</dbReference>
<feature type="coiled-coil region" evidence="1">
    <location>
        <begin position="154"/>
        <end position="241"/>
    </location>
</feature>
<dbReference type="Proteomes" id="UP001206925">
    <property type="component" value="Unassembled WGS sequence"/>
</dbReference>
<evidence type="ECO:0000313" key="3">
    <source>
        <dbReference type="Proteomes" id="UP001206925"/>
    </source>
</evidence>
<evidence type="ECO:0000313" key="2">
    <source>
        <dbReference type="EMBL" id="KAI7729757.1"/>
    </source>
</evidence>
<organism evidence="2 3">
    <name type="scientific">Ambrosia artemisiifolia</name>
    <name type="common">Common ragweed</name>
    <dbReference type="NCBI Taxonomy" id="4212"/>
    <lineage>
        <taxon>Eukaryota</taxon>
        <taxon>Viridiplantae</taxon>
        <taxon>Streptophyta</taxon>
        <taxon>Embryophyta</taxon>
        <taxon>Tracheophyta</taxon>
        <taxon>Spermatophyta</taxon>
        <taxon>Magnoliopsida</taxon>
        <taxon>eudicotyledons</taxon>
        <taxon>Gunneridae</taxon>
        <taxon>Pentapetalae</taxon>
        <taxon>asterids</taxon>
        <taxon>campanulids</taxon>
        <taxon>Asterales</taxon>
        <taxon>Asteraceae</taxon>
        <taxon>Asteroideae</taxon>
        <taxon>Heliantheae alliance</taxon>
        <taxon>Heliantheae</taxon>
        <taxon>Ambrosia</taxon>
    </lineage>
</organism>